<dbReference type="GO" id="GO:0003677">
    <property type="term" value="F:DNA binding"/>
    <property type="evidence" value="ECO:0007669"/>
    <property type="project" value="InterPro"/>
</dbReference>
<dbReference type="InterPro" id="IPR050206">
    <property type="entry name" value="FtsK/SpoIIIE/SftA"/>
</dbReference>
<dbReference type="EMBL" id="CP041692">
    <property type="protein sequence ID" value="QDP94968.1"/>
    <property type="molecule type" value="Genomic_DNA"/>
</dbReference>
<evidence type="ECO:0000313" key="6">
    <source>
        <dbReference type="EMBL" id="QDP94968.1"/>
    </source>
</evidence>
<organism evidence="6 7">
    <name type="scientific">Microlunatus elymi</name>
    <dbReference type="NCBI Taxonomy" id="2596828"/>
    <lineage>
        <taxon>Bacteria</taxon>
        <taxon>Bacillati</taxon>
        <taxon>Actinomycetota</taxon>
        <taxon>Actinomycetes</taxon>
        <taxon>Propionibacteriales</taxon>
        <taxon>Propionibacteriaceae</taxon>
        <taxon>Microlunatus</taxon>
    </lineage>
</organism>
<dbReference type="GO" id="GO:0051301">
    <property type="term" value="P:cell division"/>
    <property type="evidence" value="ECO:0007669"/>
    <property type="project" value="UniProtKB-KW"/>
</dbReference>
<feature type="transmembrane region" description="Helical" evidence="4">
    <location>
        <begin position="48"/>
        <end position="67"/>
    </location>
</feature>
<gene>
    <name evidence="6" type="ORF">FOE78_02700</name>
</gene>
<feature type="domain" description="FtsK" evidence="5">
    <location>
        <begin position="228"/>
        <end position="420"/>
    </location>
</feature>
<dbReference type="InterPro" id="IPR002543">
    <property type="entry name" value="FtsK_dom"/>
</dbReference>
<dbReference type="OrthoDB" id="3722021at2"/>
<dbReference type="PANTHER" id="PTHR22683:SF41">
    <property type="entry name" value="DNA TRANSLOCASE FTSK"/>
    <property type="match status" value="1"/>
</dbReference>
<feature type="transmembrane region" description="Helical" evidence="4">
    <location>
        <begin position="24"/>
        <end position="41"/>
    </location>
</feature>
<dbReference type="InterPro" id="IPR027417">
    <property type="entry name" value="P-loop_NTPase"/>
</dbReference>
<keyword evidence="6" id="KW-0131">Cell cycle</keyword>
<keyword evidence="1 3" id="KW-0547">Nucleotide-binding</keyword>
<dbReference type="Pfam" id="PF01580">
    <property type="entry name" value="FtsK_SpoIIIE"/>
    <property type="match status" value="1"/>
</dbReference>
<reference evidence="6 7" key="1">
    <citation type="submission" date="2019-07" db="EMBL/GenBank/DDBJ databases">
        <title>Microlunatus dokdonensis sp. nov. isolated from the rhizospheric soil of the wild plant Elymus tsukushiensis.</title>
        <authorList>
            <person name="Ghim S.-Y."/>
            <person name="Hwang Y.-J."/>
            <person name="Son J.-S."/>
            <person name="Shin J.-H."/>
        </authorList>
    </citation>
    <scope>NUCLEOTIDE SEQUENCE [LARGE SCALE GENOMIC DNA]</scope>
    <source>
        <strain evidence="6 7">KUDC0627</strain>
    </source>
</reference>
<evidence type="ECO:0000256" key="3">
    <source>
        <dbReference type="PROSITE-ProRule" id="PRU00289"/>
    </source>
</evidence>
<evidence type="ECO:0000256" key="1">
    <source>
        <dbReference type="ARBA" id="ARBA00022741"/>
    </source>
</evidence>
<dbReference type="PROSITE" id="PS50901">
    <property type="entry name" value="FTSK"/>
    <property type="match status" value="1"/>
</dbReference>
<keyword evidence="4" id="KW-0812">Transmembrane</keyword>
<accession>A0A516PUV0</accession>
<dbReference type="PANTHER" id="PTHR22683">
    <property type="entry name" value="SPORULATION PROTEIN RELATED"/>
    <property type="match status" value="1"/>
</dbReference>
<evidence type="ECO:0000259" key="5">
    <source>
        <dbReference type="PROSITE" id="PS50901"/>
    </source>
</evidence>
<keyword evidence="4" id="KW-1133">Transmembrane helix</keyword>
<keyword evidence="2 3" id="KW-0067">ATP-binding</keyword>
<dbReference type="GO" id="GO:0005524">
    <property type="term" value="F:ATP binding"/>
    <property type="evidence" value="ECO:0007669"/>
    <property type="project" value="UniProtKB-UniRule"/>
</dbReference>
<feature type="transmembrane region" description="Helical" evidence="4">
    <location>
        <begin position="73"/>
        <end position="91"/>
    </location>
</feature>
<dbReference type="KEGG" id="mik:FOE78_02700"/>
<dbReference type="InterPro" id="IPR003593">
    <property type="entry name" value="AAA+_ATPase"/>
</dbReference>
<protein>
    <submittedName>
        <fullName evidence="6">Cell division protein FtsK</fullName>
    </submittedName>
</protein>
<dbReference type="AlphaFoldDB" id="A0A516PUV0"/>
<dbReference type="Gene3D" id="3.40.50.300">
    <property type="entry name" value="P-loop containing nucleotide triphosphate hydrolases"/>
    <property type="match status" value="1"/>
</dbReference>
<dbReference type="SMART" id="SM00382">
    <property type="entry name" value="AAA"/>
    <property type="match status" value="1"/>
</dbReference>
<feature type="binding site" evidence="3">
    <location>
        <begin position="244"/>
        <end position="251"/>
    </location>
    <ligand>
        <name>ATP</name>
        <dbReference type="ChEBI" id="CHEBI:30616"/>
    </ligand>
</feature>
<dbReference type="CDD" id="cd01127">
    <property type="entry name" value="TrwB_TraG_TraD_VirD4"/>
    <property type="match status" value="1"/>
</dbReference>
<dbReference type="SUPFAM" id="SSF52540">
    <property type="entry name" value="P-loop containing nucleoside triphosphate hydrolases"/>
    <property type="match status" value="1"/>
</dbReference>
<name>A0A516PUV0_9ACTN</name>
<keyword evidence="6" id="KW-0132">Cell division</keyword>
<evidence type="ECO:0000313" key="7">
    <source>
        <dbReference type="Proteomes" id="UP000319263"/>
    </source>
</evidence>
<dbReference type="Proteomes" id="UP000319263">
    <property type="component" value="Chromosome"/>
</dbReference>
<proteinExistence type="predicted"/>
<keyword evidence="4" id="KW-0472">Membrane</keyword>
<evidence type="ECO:0000256" key="2">
    <source>
        <dbReference type="ARBA" id="ARBA00022840"/>
    </source>
</evidence>
<evidence type="ECO:0000256" key="4">
    <source>
        <dbReference type="SAM" id="Phobius"/>
    </source>
</evidence>
<keyword evidence="7" id="KW-1185">Reference proteome</keyword>
<sequence>MSPTPFTRGRATDMAPVPVRTRSVRVSLAIVVGVWIIRRLVGVMITIARTPLLLAATVVIIGLAVLWSRFGLLPSSLASLLIIGALVGWWLRSPATFTRTVGDRARSLGRWLWTYRRYWQPAMVTANLAQHRDGSEQLPELLGVASTRSVDRVRVRLLPGQTLDDWAEMAHRLAQTFAIDSCRVHSTTDVQVIEIWALRRDPLTDTVAPVETAGMDLGGLEVGRAEDGEPFRLGLLGHHVLVVGATGSGKGSVIWSTLTQLAPGLVDDSVRLWVIDPKGGMELAPGQALFDRFAHGASTIDADGVGLWEESFAELLEDAVAVMRDRQDRLRGRTRLHRPTPGDPLLVIIIDELASLTAYVSDRGVRKRIDAALSLLLSQGRAAGVSMVAAVQDPRKDTIPVRDLFPTRICLRVTEPEHVTLTLGAGMRAKGAHAERIRHDLPGVGFVQVDGLPEPTRVRFAHITDDDISHLVTKITNRASAAGGQRLQAIESAAA</sequence>